<reference evidence="1 2" key="1">
    <citation type="submission" date="2015-01" db="EMBL/GenBank/DDBJ databases">
        <title>The Genome Sequence of Exophiala sideris CBS121828.</title>
        <authorList>
            <consortium name="The Broad Institute Genomics Platform"/>
            <person name="Cuomo C."/>
            <person name="de Hoog S."/>
            <person name="Gorbushina A."/>
            <person name="Stielow B."/>
            <person name="Teixiera M."/>
            <person name="Abouelleil A."/>
            <person name="Chapman S.B."/>
            <person name="Priest M."/>
            <person name="Young S.K."/>
            <person name="Wortman J."/>
            <person name="Nusbaum C."/>
            <person name="Birren B."/>
        </authorList>
    </citation>
    <scope>NUCLEOTIDE SEQUENCE [LARGE SCALE GENOMIC DNA]</scope>
    <source>
        <strain evidence="1 2">CBS 121828</strain>
    </source>
</reference>
<protein>
    <submittedName>
        <fullName evidence="1">Uncharacterized protein</fullName>
    </submittedName>
</protein>
<organism evidence="1 2">
    <name type="scientific">Exophiala sideris</name>
    <dbReference type="NCBI Taxonomy" id="1016849"/>
    <lineage>
        <taxon>Eukaryota</taxon>
        <taxon>Fungi</taxon>
        <taxon>Dikarya</taxon>
        <taxon>Ascomycota</taxon>
        <taxon>Pezizomycotina</taxon>
        <taxon>Eurotiomycetes</taxon>
        <taxon>Chaetothyriomycetidae</taxon>
        <taxon>Chaetothyriales</taxon>
        <taxon>Herpotrichiellaceae</taxon>
        <taxon>Exophiala</taxon>
    </lineage>
</organism>
<gene>
    <name evidence="1" type="ORF">PV11_01563</name>
</gene>
<dbReference type="Proteomes" id="UP000053599">
    <property type="component" value="Unassembled WGS sequence"/>
</dbReference>
<evidence type="ECO:0000313" key="2">
    <source>
        <dbReference type="Proteomes" id="UP000053599"/>
    </source>
</evidence>
<dbReference type="STRING" id="1016849.A0A0D1YTG9"/>
<evidence type="ECO:0000313" key="1">
    <source>
        <dbReference type="EMBL" id="KIV85912.1"/>
    </source>
</evidence>
<sequence>MPSTYHLSPQQIEQYSRDGYLRLPVEEHQILDPKKLNSWTKEVQNWPYTAGKWLCYEEPTADGSCNWDDPDTDLG</sequence>
<proteinExistence type="predicted"/>
<name>A0A0D1YTG9_9EURO</name>
<dbReference type="HOGENOM" id="CLU_2671067_0_0_1"/>
<accession>A0A0D1YTG9</accession>
<dbReference type="AlphaFoldDB" id="A0A0D1YTG9"/>
<dbReference type="EMBL" id="KN846951">
    <property type="protein sequence ID" value="KIV85912.1"/>
    <property type="molecule type" value="Genomic_DNA"/>
</dbReference>